<feature type="region of interest" description="Disordered" evidence="1">
    <location>
        <begin position="316"/>
        <end position="351"/>
    </location>
</feature>
<dbReference type="EMBL" id="CAJVCH010493514">
    <property type="protein sequence ID" value="CAG7820897.1"/>
    <property type="molecule type" value="Genomic_DNA"/>
</dbReference>
<organism evidence="2 3">
    <name type="scientific">Allacma fusca</name>
    <dbReference type="NCBI Taxonomy" id="39272"/>
    <lineage>
        <taxon>Eukaryota</taxon>
        <taxon>Metazoa</taxon>
        <taxon>Ecdysozoa</taxon>
        <taxon>Arthropoda</taxon>
        <taxon>Hexapoda</taxon>
        <taxon>Collembola</taxon>
        <taxon>Symphypleona</taxon>
        <taxon>Sminthuridae</taxon>
        <taxon>Allacma</taxon>
    </lineage>
</organism>
<reference evidence="2" key="1">
    <citation type="submission" date="2021-06" db="EMBL/GenBank/DDBJ databases">
        <authorList>
            <person name="Hodson N. C."/>
            <person name="Mongue J. A."/>
            <person name="Jaron S. K."/>
        </authorList>
    </citation>
    <scope>NUCLEOTIDE SEQUENCE</scope>
</reference>
<name>A0A8J2KQY9_9HEXA</name>
<dbReference type="AlphaFoldDB" id="A0A8J2KQY9"/>
<dbReference type="Proteomes" id="UP000708208">
    <property type="component" value="Unassembled WGS sequence"/>
</dbReference>
<sequence length="737" mass="83863">MQTNQSVLRCEGSRTWRGKLHEREAGVGHCGPGVSVAHGLVLANNGCYDPRTHRAVSGEEVRMNVPSKTSMDGSSDPEPASSKNLCGSRMSNESLVVTDHEMDSGHCWKFRIVPNDIEKFSGDCLFMAISQFLLPEYKPCSSLQFHSVIRETIVSFLTHNEETWRRYSIWLKNNHQARIKEFKNYLPDSPCRVLHNKIQKAYKRSMLTGGYFGTMAELNAAMELFGFRTTLIQEDLSDKQFSVYNIGDTCWHHQMYLLFTGHSDGGHFQLLELLSEQEEAIPTGKFQVISFSQQNFTITLSQVKMSGKESLSKEACLTPTKRVHGDETKNEDSRKRRKNNDSLLEMNSDTDETNLTKTEMCQLRTVFMSDFSTAVATDAGDVSDGGCGPDGGCNPEATIPFGLTPLPPVMKDSSIYYVYLPPWSGTTFQMALENTVVEIMEKSFALLDSSNAKHERRTLSLKQKKFVVESEDLSQPLDSKGFDPGTTTKLRDLNFGRYFYEGQRRTNETDHPVLEKLYRMEFLSSFKIIWSRSLTYNVLLLRKLFKSGSWVKTYVCGCGWQVLEEMTFPGSFNIQGNNKNFRFLVMIRVQRQRSVGQRAALRKLPYNGLIYLSTAPLVNKSLSDCIEGTVCVRKSYTSRTFIFGICWRSSGMKSHWEHSLLVMDLLGQLDETYFGGSGRSKNFSQKRETTSDVHITSILQPWRRLIFQSYSLSKWIFFKLGILKRQRGSRTISPVNN</sequence>
<feature type="compositionally biased region" description="Polar residues" evidence="1">
    <location>
        <begin position="341"/>
        <end position="351"/>
    </location>
</feature>
<comment type="caution">
    <text evidence="2">The sequence shown here is derived from an EMBL/GenBank/DDBJ whole genome shotgun (WGS) entry which is preliminary data.</text>
</comment>
<evidence type="ECO:0000256" key="1">
    <source>
        <dbReference type="SAM" id="MobiDB-lite"/>
    </source>
</evidence>
<gene>
    <name evidence="2" type="ORF">AFUS01_LOCUS31268</name>
</gene>
<keyword evidence="3" id="KW-1185">Reference proteome</keyword>
<evidence type="ECO:0000313" key="3">
    <source>
        <dbReference type="Proteomes" id="UP000708208"/>
    </source>
</evidence>
<feature type="compositionally biased region" description="Basic and acidic residues" evidence="1">
    <location>
        <begin position="323"/>
        <end position="334"/>
    </location>
</feature>
<feature type="region of interest" description="Disordered" evidence="1">
    <location>
        <begin position="58"/>
        <end position="86"/>
    </location>
</feature>
<evidence type="ECO:0000313" key="2">
    <source>
        <dbReference type="EMBL" id="CAG7820897.1"/>
    </source>
</evidence>
<evidence type="ECO:0008006" key="4">
    <source>
        <dbReference type="Google" id="ProtNLM"/>
    </source>
</evidence>
<accession>A0A8J2KQY9</accession>
<proteinExistence type="predicted"/>
<protein>
    <recommendedName>
        <fullName evidence="4">OTU domain-containing protein</fullName>
    </recommendedName>
</protein>